<dbReference type="Gene3D" id="3.30.565.10">
    <property type="entry name" value="Histidine kinase-like ATPase, C-terminal domain"/>
    <property type="match status" value="1"/>
</dbReference>
<feature type="domain" description="7TM-DISM receptor extracellular" evidence="6">
    <location>
        <begin position="164"/>
        <end position="378"/>
    </location>
</feature>
<keyword evidence="4" id="KW-0812">Transmembrane</keyword>
<evidence type="ECO:0000313" key="10">
    <source>
        <dbReference type="Proteomes" id="UP001168552"/>
    </source>
</evidence>
<protein>
    <submittedName>
        <fullName evidence="9">7TM diverse intracellular signaling domain-containing protein</fullName>
    </submittedName>
</protein>
<feature type="transmembrane region" description="Helical" evidence="4">
    <location>
        <begin position="292"/>
        <end position="314"/>
    </location>
</feature>
<dbReference type="Pfam" id="PF07696">
    <property type="entry name" value="7TMR-DISMED2"/>
    <property type="match status" value="1"/>
</dbReference>
<keyword evidence="10" id="KW-1185">Reference proteome</keyword>
<evidence type="ECO:0000259" key="7">
    <source>
        <dbReference type="Pfam" id="PF07696"/>
    </source>
</evidence>
<evidence type="ECO:0000259" key="5">
    <source>
        <dbReference type="Pfam" id="PF02518"/>
    </source>
</evidence>
<dbReference type="Pfam" id="PF02518">
    <property type="entry name" value="HATPase_c"/>
    <property type="match status" value="1"/>
</dbReference>
<keyword evidence="2" id="KW-0418">Kinase</keyword>
<feature type="transmembrane region" description="Helical" evidence="4">
    <location>
        <begin position="326"/>
        <end position="347"/>
    </location>
</feature>
<dbReference type="InterPro" id="IPR036890">
    <property type="entry name" value="HATPase_C_sf"/>
</dbReference>
<dbReference type="InterPro" id="IPR011623">
    <property type="entry name" value="7TMR_DISM_rcpt_extracell_dom1"/>
</dbReference>
<evidence type="ECO:0000256" key="3">
    <source>
        <dbReference type="ARBA" id="ARBA00023012"/>
    </source>
</evidence>
<feature type="transmembrane region" description="Helical" evidence="4">
    <location>
        <begin position="359"/>
        <end position="377"/>
    </location>
</feature>
<dbReference type="InterPro" id="IPR011622">
    <property type="entry name" value="7TMR_DISM_rcpt_extracell_dom2"/>
</dbReference>
<evidence type="ECO:0000256" key="1">
    <source>
        <dbReference type="ARBA" id="ARBA00022679"/>
    </source>
</evidence>
<feature type="transmembrane region" description="Helical" evidence="4">
    <location>
        <begin position="257"/>
        <end position="280"/>
    </location>
</feature>
<dbReference type="InterPro" id="IPR003594">
    <property type="entry name" value="HATPase_dom"/>
</dbReference>
<sequence length="613" mass="69323">MKRSLRYFLLFALLVFTEISYGQFALLEDSTLMFSPREALRAFRSGEGFTLEGERFNPGFTRSVYWLYYVAPDSDSTDFVRIGNAHVNRIEFYSVSSDSLSPPFLTGDHLPFRQRPVLSHQFVFPLKAQAKEYLWRIDKHNESLQLPVKTLTFNEWSALSAADTLANGALTGVLILIVLLGGFLFYLSKERLYLYYIFYLSMAVLWIWADKGYGFQYLWSDSPYFATRARPFFYALSCAGLLLFMREFIGQSKASPYYRWINILSVVFTLLAFTALLKVFTSNAEIGGKMLYVYLLIVTPSGLLALVLLGLSLAEKIREGSLLAKYYLVSVSVYILFGGLEIISHSGVGLVSNYYLSNFGMQTGLLIEAVILLYGLAVRFHNYRQEKEVLQVAIHQKQQEVVQQVFEAQEKERKSIADQLHDEVGSMLSVVNLSLSSIQEKQAKWPSEETHTLGQAREVLQQAADMVRNLSHVLTPIAIEKYGFARAVENLVNSINASGKIKIELTLIGFEQVDAYSGLLWNDVYRCLQELLNNVIKHSGASHAYVEVIEHEDAINLMVEDNGRGFASDKPLGYGLQNLQSKVSFHHGVMEYQNQAAPESGVLVVIEIPLKKE</sequence>
<proteinExistence type="predicted"/>
<accession>A0ABT8F6L4</accession>
<feature type="domain" description="Histidine kinase/HSP90-like ATPase" evidence="5">
    <location>
        <begin position="523"/>
        <end position="611"/>
    </location>
</feature>
<evidence type="ECO:0000313" key="9">
    <source>
        <dbReference type="EMBL" id="MDN4166013.1"/>
    </source>
</evidence>
<evidence type="ECO:0000259" key="6">
    <source>
        <dbReference type="Pfam" id="PF07695"/>
    </source>
</evidence>
<dbReference type="Pfam" id="PF07730">
    <property type="entry name" value="HisKA_3"/>
    <property type="match status" value="1"/>
</dbReference>
<dbReference type="InterPro" id="IPR011712">
    <property type="entry name" value="Sig_transdc_His_kin_sub3_dim/P"/>
</dbReference>
<gene>
    <name evidence="9" type="ORF">QWY31_10905</name>
</gene>
<dbReference type="InterPro" id="IPR050482">
    <property type="entry name" value="Sensor_HK_TwoCompSys"/>
</dbReference>
<dbReference type="Pfam" id="PF07695">
    <property type="entry name" value="7TMR-DISM_7TM"/>
    <property type="match status" value="1"/>
</dbReference>
<evidence type="ECO:0000259" key="8">
    <source>
        <dbReference type="Pfam" id="PF07730"/>
    </source>
</evidence>
<keyword evidence="3" id="KW-0902">Two-component regulatory system</keyword>
<dbReference type="EMBL" id="JAUHJS010000005">
    <property type="protein sequence ID" value="MDN4166013.1"/>
    <property type="molecule type" value="Genomic_DNA"/>
</dbReference>
<feature type="transmembrane region" description="Helical" evidence="4">
    <location>
        <begin position="229"/>
        <end position="245"/>
    </location>
</feature>
<dbReference type="PANTHER" id="PTHR24421">
    <property type="entry name" value="NITRATE/NITRITE SENSOR PROTEIN NARX-RELATED"/>
    <property type="match status" value="1"/>
</dbReference>
<name>A0ABT8F6L4_9BACT</name>
<feature type="domain" description="7TM-DISM receptor extracellular" evidence="7">
    <location>
        <begin position="23"/>
        <end position="149"/>
    </location>
</feature>
<dbReference type="SUPFAM" id="SSF55874">
    <property type="entry name" value="ATPase domain of HSP90 chaperone/DNA topoisomerase II/histidine kinase"/>
    <property type="match status" value="1"/>
</dbReference>
<keyword evidence="1" id="KW-0808">Transferase</keyword>
<organism evidence="9 10">
    <name type="scientific">Shiella aurantiaca</name>
    <dbReference type="NCBI Taxonomy" id="3058365"/>
    <lineage>
        <taxon>Bacteria</taxon>
        <taxon>Pseudomonadati</taxon>
        <taxon>Bacteroidota</taxon>
        <taxon>Cytophagia</taxon>
        <taxon>Cytophagales</taxon>
        <taxon>Shiellaceae</taxon>
        <taxon>Shiella</taxon>
    </lineage>
</organism>
<feature type="domain" description="Signal transduction histidine kinase subgroup 3 dimerisation and phosphoacceptor" evidence="8">
    <location>
        <begin position="412"/>
        <end position="476"/>
    </location>
</feature>
<evidence type="ECO:0000256" key="4">
    <source>
        <dbReference type="SAM" id="Phobius"/>
    </source>
</evidence>
<evidence type="ECO:0000256" key="2">
    <source>
        <dbReference type="ARBA" id="ARBA00022777"/>
    </source>
</evidence>
<dbReference type="CDD" id="cd16917">
    <property type="entry name" value="HATPase_UhpB-NarQ-NarX-like"/>
    <property type="match status" value="1"/>
</dbReference>
<dbReference type="RefSeq" id="WP_320004548.1">
    <property type="nucleotide sequence ID" value="NZ_JAUHJS010000005.1"/>
</dbReference>
<comment type="caution">
    <text evidence="9">The sequence shown here is derived from an EMBL/GenBank/DDBJ whole genome shotgun (WGS) entry which is preliminary data.</text>
</comment>
<feature type="transmembrane region" description="Helical" evidence="4">
    <location>
        <begin position="193"/>
        <end position="209"/>
    </location>
</feature>
<keyword evidence="4" id="KW-0472">Membrane</keyword>
<dbReference type="Gene3D" id="2.60.40.2380">
    <property type="match status" value="1"/>
</dbReference>
<keyword evidence="4" id="KW-1133">Transmembrane helix</keyword>
<dbReference type="Proteomes" id="UP001168552">
    <property type="component" value="Unassembled WGS sequence"/>
</dbReference>
<feature type="transmembrane region" description="Helical" evidence="4">
    <location>
        <begin position="165"/>
        <end position="186"/>
    </location>
</feature>
<reference evidence="9" key="1">
    <citation type="submission" date="2023-06" db="EMBL/GenBank/DDBJ databases">
        <title>Cytophagales bacterium Strain LB-30, isolated from soil.</title>
        <authorList>
            <person name="Liu B."/>
        </authorList>
    </citation>
    <scope>NUCLEOTIDE SEQUENCE</scope>
    <source>
        <strain evidence="9">LB-30</strain>
    </source>
</reference>
<dbReference type="Gene3D" id="1.20.5.1930">
    <property type="match status" value="1"/>
</dbReference>